<accession>A0A937A1L7</accession>
<proteinExistence type="predicted"/>
<name>A0A937A1L7_9FLAO</name>
<gene>
    <name evidence="1" type="ORF">JJQ60_19950</name>
</gene>
<keyword evidence="2" id="KW-1185">Reference proteome</keyword>
<dbReference type="RefSeq" id="WP_201924232.1">
    <property type="nucleotide sequence ID" value="NZ_BAABAX010000011.1"/>
</dbReference>
<evidence type="ECO:0000313" key="1">
    <source>
        <dbReference type="EMBL" id="MBL0685815.1"/>
    </source>
</evidence>
<dbReference type="EMBL" id="JAERQJ010000013">
    <property type="protein sequence ID" value="MBL0685815.1"/>
    <property type="molecule type" value="Genomic_DNA"/>
</dbReference>
<organism evidence="1 2">
    <name type="scientific">Aquimarina mytili</name>
    <dbReference type="NCBI Taxonomy" id="874423"/>
    <lineage>
        <taxon>Bacteria</taxon>
        <taxon>Pseudomonadati</taxon>
        <taxon>Bacteroidota</taxon>
        <taxon>Flavobacteriia</taxon>
        <taxon>Flavobacteriales</taxon>
        <taxon>Flavobacteriaceae</taxon>
        <taxon>Aquimarina</taxon>
    </lineage>
</organism>
<dbReference type="AlphaFoldDB" id="A0A937A1L7"/>
<dbReference type="Proteomes" id="UP000651057">
    <property type="component" value="Unassembled WGS sequence"/>
</dbReference>
<evidence type="ECO:0000313" key="2">
    <source>
        <dbReference type="Proteomes" id="UP000651057"/>
    </source>
</evidence>
<comment type="caution">
    <text evidence="1">The sequence shown here is derived from an EMBL/GenBank/DDBJ whole genome shotgun (WGS) entry which is preliminary data.</text>
</comment>
<reference evidence="1" key="1">
    <citation type="submission" date="2021-01" db="EMBL/GenBank/DDBJ databases">
        <authorList>
            <person name="Zhong Y.L."/>
        </authorList>
    </citation>
    <scope>NUCLEOTIDE SEQUENCE</scope>
    <source>
        <strain evidence="1">KCTC 23302</strain>
    </source>
</reference>
<protein>
    <submittedName>
        <fullName evidence="1">Uncharacterized protein</fullName>
    </submittedName>
</protein>
<sequence>MNPSIKIPTICWLLFSVVTMTAQEILNEPCSFDEIREEFYKDNPGELKKAVAFEKKVKQYAIKKSTLNKAASSYIIPVVFHIYDAKYPFEQPLNLKS</sequence>